<dbReference type="GO" id="GO:0036498">
    <property type="term" value="P:IRE1-mediated unfolded protein response"/>
    <property type="evidence" value="ECO:0007669"/>
    <property type="project" value="TreeGrafter"/>
</dbReference>
<proteinExistence type="predicted"/>
<dbReference type="InterPro" id="IPR045133">
    <property type="entry name" value="IRE1/2-like"/>
</dbReference>
<feature type="domain" description="Protein kinase" evidence="5">
    <location>
        <begin position="135"/>
        <end position="392"/>
    </location>
</feature>
<dbReference type="PROSITE" id="PS51392">
    <property type="entry name" value="KEN"/>
    <property type="match status" value="1"/>
</dbReference>
<evidence type="ECO:0000256" key="3">
    <source>
        <dbReference type="ARBA" id="ARBA00022840"/>
    </source>
</evidence>
<accession>A0AA88J1D1</accession>
<dbReference type="GO" id="GO:0004674">
    <property type="term" value="F:protein serine/threonine kinase activity"/>
    <property type="evidence" value="ECO:0007669"/>
    <property type="project" value="InterPro"/>
</dbReference>
<dbReference type="PANTHER" id="PTHR13954">
    <property type="entry name" value="IRE1-RELATED"/>
    <property type="match status" value="1"/>
</dbReference>
<dbReference type="Gene3D" id="1.10.510.10">
    <property type="entry name" value="Transferase(Phosphotransferase) domain 1"/>
    <property type="match status" value="1"/>
</dbReference>
<evidence type="ECO:0000259" key="5">
    <source>
        <dbReference type="PROSITE" id="PS50011"/>
    </source>
</evidence>
<organism evidence="7 8">
    <name type="scientific">Ficus carica</name>
    <name type="common">Common fig</name>
    <dbReference type="NCBI Taxonomy" id="3494"/>
    <lineage>
        <taxon>Eukaryota</taxon>
        <taxon>Viridiplantae</taxon>
        <taxon>Streptophyta</taxon>
        <taxon>Embryophyta</taxon>
        <taxon>Tracheophyta</taxon>
        <taxon>Spermatophyta</taxon>
        <taxon>Magnoliopsida</taxon>
        <taxon>eudicotyledons</taxon>
        <taxon>Gunneridae</taxon>
        <taxon>Pentapetalae</taxon>
        <taxon>rosids</taxon>
        <taxon>fabids</taxon>
        <taxon>Rosales</taxon>
        <taxon>Moraceae</taxon>
        <taxon>Ficeae</taxon>
        <taxon>Ficus</taxon>
    </lineage>
</organism>
<dbReference type="InterPro" id="IPR010513">
    <property type="entry name" value="KEN_dom"/>
</dbReference>
<feature type="domain" description="KEN" evidence="6">
    <location>
        <begin position="395"/>
        <end position="550"/>
    </location>
</feature>
<evidence type="ECO:0000256" key="2">
    <source>
        <dbReference type="ARBA" id="ARBA00022741"/>
    </source>
</evidence>
<evidence type="ECO:0000259" key="6">
    <source>
        <dbReference type="PROSITE" id="PS51392"/>
    </source>
</evidence>
<dbReference type="InterPro" id="IPR000719">
    <property type="entry name" value="Prot_kinase_dom"/>
</dbReference>
<name>A0AA88J1D1_FICCA</name>
<dbReference type="GO" id="GO:0005524">
    <property type="term" value="F:ATP binding"/>
    <property type="evidence" value="ECO:0007669"/>
    <property type="project" value="UniProtKB-KW"/>
</dbReference>
<feature type="compositionally biased region" description="Basic and acidic residues" evidence="4">
    <location>
        <begin position="58"/>
        <end position="74"/>
    </location>
</feature>
<dbReference type="GO" id="GO:0004521">
    <property type="term" value="F:RNA endonuclease activity"/>
    <property type="evidence" value="ECO:0007669"/>
    <property type="project" value="InterPro"/>
</dbReference>
<comment type="caution">
    <text evidence="7">The sequence shown here is derived from an EMBL/GenBank/DDBJ whole genome shotgun (WGS) entry which is preliminary data.</text>
</comment>
<feature type="compositionally biased region" description="Basic and acidic residues" evidence="4">
    <location>
        <begin position="128"/>
        <end position="147"/>
    </location>
</feature>
<dbReference type="SMART" id="SM00580">
    <property type="entry name" value="PUG"/>
    <property type="match status" value="1"/>
</dbReference>
<evidence type="ECO:0000256" key="4">
    <source>
        <dbReference type="SAM" id="MobiDB-lite"/>
    </source>
</evidence>
<dbReference type="EMBL" id="BTGU01000084">
    <property type="protein sequence ID" value="GMN59136.1"/>
    <property type="molecule type" value="Genomic_DNA"/>
</dbReference>
<evidence type="ECO:0000313" key="7">
    <source>
        <dbReference type="EMBL" id="GMN59136.1"/>
    </source>
</evidence>
<dbReference type="AlphaFoldDB" id="A0AA88J1D1"/>
<dbReference type="SMART" id="SM00220">
    <property type="entry name" value="S_TKc"/>
    <property type="match status" value="1"/>
</dbReference>
<keyword evidence="3" id="KW-0067">ATP-binding</keyword>
<dbReference type="PROSITE" id="PS50011">
    <property type="entry name" value="PROTEIN_KINASE_DOM"/>
    <property type="match status" value="1"/>
</dbReference>
<keyword evidence="2" id="KW-0547">Nucleotide-binding</keyword>
<evidence type="ECO:0000313" key="8">
    <source>
        <dbReference type="Proteomes" id="UP001187192"/>
    </source>
</evidence>
<sequence>MANERVGGSCLSSFFNFLCDWPPFRKVRGENFTPGQLDELKIGLLSANDQAKDEDEEQRIKISDTAEVSSKHGESEHRQRKVLFIFRRKKVNARSFDKLKIGLPSENKPQKDAGDEQSISSSGTSDGSSDRDEFEHQPRKVGEKAELIVDDRIDAGDSENVICRPVSAKCLNEAHDQNADSYKIRLLMESNHHPNLIRFHDGTECDKDFFYNAMESCKFISLDDLVQVCSPRSLVTEQPNARLESLKKIVGDVKLVAENGHPSPLLLKLMWEILSVVSHLHDKLCIIHGHLSPRSILIDLEGSVSRLEKGCGNSDWRASIPHHGHQTWEKDMYDLGEIFCYCITGERKTVDENKIGLSMVDCPEALNLISLLLNLNPRAGPKAIELLQHPLFWNSEKRLSFLRDTSERVGDSQYSNLLKELRKVAVKRIIVGESSNENQCQTWKEKIDDSIISHMDKYLKKKQKIGVPKMKKKQRKGYDYCSVRDLIRFIRNMMAHYGQLPKHIQQSVGTLHNGFDGYFASRFPKLLIEVYECVCKCCKEDEYFRRYFNGNVVL</sequence>
<protein>
    <submittedName>
        <fullName evidence="7">Uncharacterized protein</fullName>
    </submittedName>
</protein>
<dbReference type="InterPro" id="IPR011009">
    <property type="entry name" value="Kinase-like_dom_sf"/>
</dbReference>
<dbReference type="Proteomes" id="UP001187192">
    <property type="component" value="Unassembled WGS sequence"/>
</dbReference>
<feature type="region of interest" description="Disordered" evidence="4">
    <location>
        <begin position="48"/>
        <end position="74"/>
    </location>
</feature>
<feature type="compositionally biased region" description="Low complexity" evidence="4">
    <location>
        <begin position="116"/>
        <end position="127"/>
    </location>
</feature>
<evidence type="ECO:0000256" key="1">
    <source>
        <dbReference type="ARBA" id="ARBA00022729"/>
    </source>
</evidence>
<keyword evidence="1" id="KW-0732">Signal</keyword>
<gene>
    <name evidence="7" type="ORF">TIFTF001_028226</name>
</gene>
<dbReference type="Gene3D" id="1.20.1440.180">
    <property type="entry name" value="KEN domain"/>
    <property type="match status" value="1"/>
</dbReference>
<feature type="region of interest" description="Disordered" evidence="4">
    <location>
        <begin position="100"/>
        <end position="147"/>
    </location>
</feature>
<dbReference type="GO" id="GO:0006397">
    <property type="term" value="P:mRNA processing"/>
    <property type="evidence" value="ECO:0007669"/>
    <property type="project" value="InterPro"/>
</dbReference>
<dbReference type="PANTHER" id="PTHR13954:SF6">
    <property type="entry name" value="NON-SPECIFIC SERINE_THREONINE PROTEIN KINASE"/>
    <property type="match status" value="1"/>
</dbReference>
<dbReference type="SUPFAM" id="SSF56112">
    <property type="entry name" value="Protein kinase-like (PK-like)"/>
    <property type="match status" value="1"/>
</dbReference>
<dbReference type="GO" id="GO:1990604">
    <property type="term" value="C:IRE1-TRAF2-ASK1 complex"/>
    <property type="evidence" value="ECO:0007669"/>
    <property type="project" value="TreeGrafter"/>
</dbReference>
<keyword evidence="8" id="KW-1185">Reference proteome</keyword>
<dbReference type="Pfam" id="PF06479">
    <property type="entry name" value="Ribonuc_2-5A"/>
    <property type="match status" value="1"/>
</dbReference>
<reference evidence="7" key="1">
    <citation type="submission" date="2023-07" db="EMBL/GenBank/DDBJ databases">
        <title>draft genome sequence of fig (Ficus carica).</title>
        <authorList>
            <person name="Takahashi T."/>
            <person name="Nishimura K."/>
        </authorList>
    </citation>
    <scope>NUCLEOTIDE SEQUENCE</scope>
</reference>
<dbReference type="GO" id="GO:0051082">
    <property type="term" value="F:unfolded protein binding"/>
    <property type="evidence" value="ECO:0007669"/>
    <property type="project" value="TreeGrafter"/>
</dbReference>
<dbReference type="InterPro" id="IPR038357">
    <property type="entry name" value="KEN_sf"/>
</dbReference>